<evidence type="ECO:0000313" key="3">
    <source>
        <dbReference type="Proteomes" id="UP001589536"/>
    </source>
</evidence>
<dbReference type="PANTHER" id="PTHR33164">
    <property type="entry name" value="TRANSCRIPTIONAL REGULATOR, MARR FAMILY"/>
    <property type="match status" value="1"/>
</dbReference>
<dbReference type="Proteomes" id="UP001589536">
    <property type="component" value="Unassembled WGS sequence"/>
</dbReference>
<dbReference type="EMBL" id="JBHMBH010000025">
    <property type="protein sequence ID" value="MFB9714718.1"/>
    <property type="molecule type" value="Genomic_DNA"/>
</dbReference>
<proteinExistence type="predicted"/>
<dbReference type="PANTHER" id="PTHR33164:SF104">
    <property type="entry name" value="TRANSCRIPTIONAL REGULATORY PROTEIN"/>
    <property type="match status" value="1"/>
</dbReference>
<organism evidence="2 3">
    <name type="scientific">Arthrobacter methylotrophus</name>
    <dbReference type="NCBI Taxonomy" id="121291"/>
    <lineage>
        <taxon>Bacteria</taxon>
        <taxon>Bacillati</taxon>
        <taxon>Actinomycetota</taxon>
        <taxon>Actinomycetes</taxon>
        <taxon>Micrococcales</taxon>
        <taxon>Micrococcaceae</taxon>
        <taxon>Arthrobacter</taxon>
    </lineage>
</organism>
<keyword evidence="3" id="KW-1185">Reference proteome</keyword>
<feature type="domain" description="HTH marR-type" evidence="1">
    <location>
        <begin position="30"/>
        <end position="163"/>
    </location>
</feature>
<dbReference type="SUPFAM" id="SSF46785">
    <property type="entry name" value="Winged helix' DNA-binding domain"/>
    <property type="match status" value="1"/>
</dbReference>
<dbReference type="SMART" id="SM00347">
    <property type="entry name" value="HTH_MARR"/>
    <property type="match status" value="1"/>
</dbReference>
<dbReference type="InterPro" id="IPR000835">
    <property type="entry name" value="HTH_MarR-typ"/>
</dbReference>
<gene>
    <name evidence="2" type="ORF">ACFFPI_11360</name>
</gene>
<sequence>MTTSEYQDSDFITRLRASWKRAMPRLDTTSIELVGRINRIASQSIQQLDRVLAPSGVSRSEFDVLCALARSERPLRANEVTAQTMLSGAATTKLTARLQAVGLISRERLERDGRGVLLELTPAGRSLVETQFPRCLEADQQLLQGLSNDEQAALATLLRRVSENAERA</sequence>
<comment type="caution">
    <text evidence="2">The sequence shown here is derived from an EMBL/GenBank/DDBJ whole genome shotgun (WGS) entry which is preliminary data.</text>
</comment>
<evidence type="ECO:0000259" key="1">
    <source>
        <dbReference type="PROSITE" id="PS50995"/>
    </source>
</evidence>
<reference evidence="2 3" key="1">
    <citation type="submission" date="2024-09" db="EMBL/GenBank/DDBJ databases">
        <authorList>
            <person name="Sun Q."/>
            <person name="Mori K."/>
        </authorList>
    </citation>
    <scope>NUCLEOTIDE SEQUENCE [LARGE SCALE GENOMIC DNA]</scope>
    <source>
        <strain evidence="2 3">JCM 13519</strain>
    </source>
</reference>
<dbReference type="Pfam" id="PF12802">
    <property type="entry name" value="MarR_2"/>
    <property type="match status" value="1"/>
</dbReference>
<evidence type="ECO:0000313" key="2">
    <source>
        <dbReference type="EMBL" id="MFB9714718.1"/>
    </source>
</evidence>
<accession>A0ABV5UQA4</accession>
<dbReference type="PRINTS" id="PR00598">
    <property type="entry name" value="HTHMARR"/>
</dbReference>
<protein>
    <submittedName>
        <fullName evidence="2">MarR family winged helix-turn-helix transcriptional regulator</fullName>
    </submittedName>
</protein>
<dbReference type="InterPro" id="IPR036388">
    <property type="entry name" value="WH-like_DNA-bd_sf"/>
</dbReference>
<dbReference type="PROSITE" id="PS50995">
    <property type="entry name" value="HTH_MARR_2"/>
    <property type="match status" value="1"/>
</dbReference>
<dbReference type="InterPro" id="IPR036390">
    <property type="entry name" value="WH_DNA-bd_sf"/>
</dbReference>
<dbReference type="Gene3D" id="1.10.10.10">
    <property type="entry name" value="Winged helix-like DNA-binding domain superfamily/Winged helix DNA-binding domain"/>
    <property type="match status" value="1"/>
</dbReference>
<dbReference type="InterPro" id="IPR039422">
    <property type="entry name" value="MarR/SlyA-like"/>
</dbReference>
<dbReference type="RefSeq" id="WP_345048465.1">
    <property type="nucleotide sequence ID" value="NZ_BAABED010000001.1"/>
</dbReference>
<name>A0ABV5UQA4_9MICC</name>